<evidence type="ECO:0000313" key="3">
    <source>
        <dbReference type="Proteomes" id="UP000664914"/>
    </source>
</evidence>
<accession>A0A975D116</accession>
<dbReference type="Gene3D" id="3.40.1080.10">
    <property type="entry name" value="Glutaconate Coenzyme A-transferase"/>
    <property type="match status" value="1"/>
</dbReference>
<proteinExistence type="predicted"/>
<dbReference type="Proteomes" id="UP000664914">
    <property type="component" value="Chromosome"/>
</dbReference>
<reference evidence="2" key="1">
    <citation type="submission" date="2020-07" db="EMBL/GenBank/DDBJ databases">
        <authorList>
            <person name="Camacho E."/>
        </authorList>
    </citation>
    <scope>NUCLEOTIDE SEQUENCE</scope>
    <source>
        <strain evidence="2">MPO218</strain>
    </source>
</reference>
<dbReference type="SUPFAM" id="SSF100950">
    <property type="entry name" value="NagB/RpiA/CoA transferase-like"/>
    <property type="match status" value="1"/>
</dbReference>
<name>A0A975D116_9SPHN</name>
<gene>
    <name evidence="2" type="ORF">HRJ34_18340</name>
</gene>
<reference evidence="2" key="2">
    <citation type="submission" date="2021-04" db="EMBL/GenBank/DDBJ databases">
        <title>Isolation and genomic analysis of the ibuprofen-degrading bacterium Sphingomonas strain MPO218.</title>
        <authorList>
            <person name="Aulestia M."/>
            <person name="Flores A."/>
            <person name="Mangas E.L."/>
            <person name="Perez-Pulido A.J."/>
            <person name="Santero E."/>
            <person name="Camacho E.M."/>
        </authorList>
    </citation>
    <scope>NUCLEOTIDE SEQUENCE</scope>
    <source>
        <strain evidence="2">MPO218</strain>
    </source>
</reference>
<dbReference type="InterPro" id="IPR037171">
    <property type="entry name" value="NagB/RpiA_transferase-like"/>
</dbReference>
<organism evidence="2 3">
    <name type="scientific">Rhizorhabdus wittichii</name>
    <dbReference type="NCBI Taxonomy" id="160791"/>
    <lineage>
        <taxon>Bacteria</taxon>
        <taxon>Pseudomonadati</taxon>
        <taxon>Pseudomonadota</taxon>
        <taxon>Alphaproteobacteria</taxon>
        <taxon>Sphingomonadales</taxon>
        <taxon>Sphingomonadaceae</taxon>
        <taxon>Rhizorhabdus</taxon>
    </lineage>
</organism>
<sequence>MSAADELFIITMARQMQDSDVLHIGASQFDLWQAAEVARRLHAPNLRMVAAGTYFLSPGIRGGADVMASRTYSRDVIAARQASFVQSRVFNDLHRTRVSFPGAMQVDVHGNANLIAIEANGRVIRGPGSGGLPTLTSHSERFFIALPRHDERALVEKVHRISVAGNRKLRESYGLPPCSLQQVITPIASFEQGWDGLELIETAPGIDSDEVQRRTGFTIVRHADCRERPPPTTEESSALADVRAGR</sequence>
<dbReference type="PANTHER" id="PTHR43293:SF3">
    <property type="entry name" value="CHOLESTEROL RING-CLEAVING HYDROLASE IPDB SUBUNIT"/>
    <property type="match status" value="1"/>
</dbReference>
<dbReference type="EMBL" id="CP059319">
    <property type="protein sequence ID" value="QTH20291.1"/>
    <property type="molecule type" value="Genomic_DNA"/>
</dbReference>
<dbReference type="AlphaFoldDB" id="A0A975D116"/>
<feature type="region of interest" description="Disordered" evidence="1">
    <location>
        <begin position="225"/>
        <end position="246"/>
    </location>
</feature>
<evidence type="ECO:0000256" key="1">
    <source>
        <dbReference type="SAM" id="MobiDB-lite"/>
    </source>
</evidence>
<protein>
    <submittedName>
        <fullName evidence="2">Uncharacterized protein</fullName>
    </submittedName>
</protein>
<dbReference type="PANTHER" id="PTHR43293">
    <property type="entry name" value="ACETATE COA-TRANSFERASE YDIF"/>
    <property type="match status" value="1"/>
</dbReference>
<dbReference type="RefSeq" id="WP_208632081.1">
    <property type="nucleotide sequence ID" value="NZ_CP059319.1"/>
</dbReference>
<evidence type="ECO:0000313" key="2">
    <source>
        <dbReference type="EMBL" id="QTH20291.1"/>
    </source>
</evidence>